<protein>
    <submittedName>
        <fullName evidence="3">Uncharacterized protein</fullName>
    </submittedName>
</protein>
<feature type="signal peptide" evidence="2">
    <location>
        <begin position="1"/>
        <end position="22"/>
    </location>
</feature>
<name>A0AA38PAC7_9AGAR</name>
<dbReference type="EMBL" id="MU806139">
    <property type="protein sequence ID" value="KAJ3839254.1"/>
    <property type="molecule type" value="Genomic_DNA"/>
</dbReference>
<evidence type="ECO:0000313" key="4">
    <source>
        <dbReference type="Proteomes" id="UP001163846"/>
    </source>
</evidence>
<sequence>MFTHPLGILFLVFYTLVNLVVANGRPVLNDSPSGSPNAQSESKEETSLKGPFLGYTFVANIADLARDELLAYLNEYPKGQHWLERPLYSHPEPPKNYLMCEMFVRRTDHLVNKVFAKWVPRYISTNQNYLVINPVSSPQDDPRPRHLHMWLPRNVFHDSNDKSRKKPLILDPADCKKATELKERQLIADWRGIAKAANIELPAGYLEDLAVSYYFIEIPSPARETHVLSSYTSETRCDGGGVEPTGADEPGTGPQPGEFLRLKGQYSMLVGPDNLIRPHPCRTLDCLILSSFYYLSNDEQQ</sequence>
<dbReference type="Proteomes" id="UP001163846">
    <property type="component" value="Unassembled WGS sequence"/>
</dbReference>
<evidence type="ECO:0000256" key="2">
    <source>
        <dbReference type="SAM" id="SignalP"/>
    </source>
</evidence>
<proteinExistence type="predicted"/>
<reference evidence="3" key="1">
    <citation type="submission" date="2022-08" db="EMBL/GenBank/DDBJ databases">
        <authorList>
            <consortium name="DOE Joint Genome Institute"/>
            <person name="Min B."/>
            <person name="Riley R."/>
            <person name="Sierra-Patev S."/>
            <person name="Naranjo-Ortiz M."/>
            <person name="Looney B."/>
            <person name="Konkel Z."/>
            <person name="Slot J.C."/>
            <person name="Sakamoto Y."/>
            <person name="Steenwyk J.L."/>
            <person name="Rokas A."/>
            <person name="Carro J."/>
            <person name="Camarero S."/>
            <person name="Ferreira P."/>
            <person name="Molpeceres G."/>
            <person name="Ruiz-Duenas F.J."/>
            <person name="Serrano A."/>
            <person name="Henrissat B."/>
            <person name="Drula E."/>
            <person name="Hughes K.W."/>
            <person name="Mata J.L."/>
            <person name="Ishikawa N.K."/>
            <person name="Vargas-Isla R."/>
            <person name="Ushijima S."/>
            <person name="Smith C.A."/>
            <person name="Ahrendt S."/>
            <person name="Andreopoulos W."/>
            <person name="He G."/>
            <person name="Labutti K."/>
            <person name="Lipzen A."/>
            <person name="Ng V."/>
            <person name="Sandor L."/>
            <person name="Barry K."/>
            <person name="Martinez A.T."/>
            <person name="Xiao Y."/>
            <person name="Gibbons J.G."/>
            <person name="Terashima K."/>
            <person name="Hibbett D.S."/>
            <person name="Grigoriev I.V."/>
        </authorList>
    </citation>
    <scope>NUCLEOTIDE SEQUENCE</scope>
    <source>
        <strain evidence="3">TFB9207</strain>
    </source>
</reference>
<keyword evidence="2" id="KW-0732">Signal</keyword>
<feature type="region of interest" description="Disordered" evidence="1">
    <location>
        <begin position="233"/>
        <end position="256"/>
    </location>
</feature>
<gene>
    <name evidence="3" type="ORF">F5878DRAFT_133402</name>
</gene>
<evidence type="ECO:0000256" key="1">
    <source>
        <dbReference type="SAM" id="MobiDB-lite"/>
    </source>
</evidence>
<feature type="chain" id="PRO_5041385409" evidence="2">
    <location>
        <begin position="23"/>
        <end position="301"/>
    </location>
</feature>
<comment type="caution">
    <text evidence="3">The sequence shown here is derived from an EMBL/GenBank/DDBJ whole genome shotgun (WGS) entry which is preliminary data.</text>
</comment>
<accession>A0AA38PAC7</accession>
<evidence type="ECO:0000313" key="3">
    <source>
        <dbReference type="EMBL" id="KAJ3839254.1"/>
    </source>
</evidence>
<organism evidence="3 4">
    <name type="scientific">Lentinula raphanica</name>
    <dbReference type="NCBI Taxonomy" id="153919"/>
    <lineage>
        <taxon>Eukaryota</taxon>
        <taxon>Fungi</taxon>
        <taxon>Dikarya</taxon>
        <taxon>Basidiomycota</taxon>
        <taxon>Agaricomycotina</taxon>
        <taxon>Agaricomycetes</taxon>
        <taxon>Agaricomycetidae</taxon>
        <taxon>Agaricales</taxon>
        <taxon>Marasmiineae</taxon>
        <taxon>Omphalotaceae</taxon>
        <taxon>Lentinula</taxon>
    </lineage>
</organism>
<keyword evidence="4" id="KW-1185">Reference proteome</keyword>
<dbReference type="AlphaFoldDB" id="A0AA38PAC7"/>